<dbReference type="Proteomes" id="UP000199659">
    <property type="component" value="Unassembled WGS sequence"/>
</dbReference>
<dbReference type="EMBL" id="FOYZ01000002">
    <property type="protein sequence ID" value="SFR62474.1"/>
    <property type="molecule type" value="Genomic_DNA"/>
</dbReference>
<proteinExistence type="predicted"/>
<dbReference type="RefSeq" id="WP_092559119.1">
    <property type="nucleotide sequence ID" value="NZ_FOYZ01000002.1"/>
</dbReference>
<protein>
    <recommendedName>
        <fullName evidence="4">SH3 domain-containing protein</fullName>
    </recommendedName>
</protein>
<dbReference type="AlphaFoldDB" id="A0A1I6I743"/>
<keyword evidence="1" id="KW-0732">Signal</keyword>
<feature type="signal peptide" evidence="1">
    <location>
        <begin position="1"/>
        <end position="21"/>
    </location>
</feature>
<feature type="chain" id="PRO_5038376951" description="SH3 domain-containing protein" evidence="1">
    <location>
        <begin position="22"/>
        <end position="115"/>
    </location>
</feature>
<evidence type="ECO:0000256" key="1">
    <source>
        <dbReference type="SAM" id="SignalP"/>
    </source>
</evidence>
<organism evidence="2 3">
    <name type="scientific">Anaeromicropila populeti</name>
    <dbReference type="NCBI Taxonomy" id="37658"/>
    <lineage>
        <taxon>Bacteria</taxon>
        <taxon>Bacillati</taxon>
        <taxon>Bacillota</taxon>
        <taxon>Clostridia</taxon>
        <taxon>Lachnospirales</taxon>
        <taxon>Lachnospiraceae</taxon>
        <taxon>Anaeromicropila</taxon>
    </lineage>
</organism>
<keyword evidence="3" id="KW-1185">Reference proteome</keyword>
<reference evidence="2 3" key="1">
    <citation type="submission" date="2016-10" db="EMBL/GenBank/DDBJ databases">
        <authorList>
            <person name="de Groot N.N."/>
        </authorList>
    </citation>
    <scope>NUCLEOTIDE SEQUENCE [LARGE SCALE GENOMIC DNA]</scope>
    <source>
        <strain evidence="2 3">743A</strain>
    </source>
</reference>
<name>A0A1I6I743_9FIRM</name>
<evidence type="ECO:0008006" key="4">
    <source>
        <dbReference type="Google" id="ProtNLM"/>
    </source>
</evidence>
<accession>A0A1I6I743</accession>
<evidence type="ECO:0000313" key="2">
    <source>
        <dbReference type="EMBL" id="SFR62474.1"/>
    </source>
</evidence>
<gene>
    <name evidence="2" type="ORF">SAMN05661086_00492</name>
</gene>
<sequence length="115" mass="12983">MLKVKKIIGVGLLSICLATVSQVGFVAKDTQVVQAATQKGEIIKRCYAYSRPDNSKKITSREGCYWEVRKGQKVEIIKKSGKFYKVKYVKADPGNCAESEWLENVYIPRACIDLY</sequence>
<evidence type="ECO:0000313" key="3">
    <source>
        <dbReference type="Proteomes" id="UP000199659"/>
    </source>
</evidence>